<evidence type="ECO:0000256" key="1">
    <source>
        <dbReference type="SAM" id="MobiDB-lite"/>
    </source>
</evidence>
<organism evidence="3 4">
    <name type="scientific">Liparis tanakae</name>
    <name type="common">Tanaka's snailfish</name>
    <dbReference type="NCBI Taxonomy" id="230148"/>
    <lineage>
        <taxon>Eukaryota</taxon>
        <taxon>Metazoa</taxon>
        <taxon>Chordata</taxon>
        <taxon>Craniata</taxon>
        <taxon>Vertebrata</taxon>
        <taxon>Euteleostomi</taxon>
        <taxon>Actinopterygii</taxon>
        <taxon>Neopterygii</taxon>
        <taxon>Teleostei</taxon>
        <taxon>Neoteleostei</taxon>
        <taxon>Acanthomorphata</taxon>
        <taxon>Eupercaria</taxon>
        <taxon>Perciformes</taxon>
        <taxon>Cottioidei</taxon>
        <taxon>Cottales</taxon>
        <taxon>Liparidae</taxon>
        <taxon>Liparis</taxon>
    </lineage>
</organism>
<name>A0A4Z2FP06_9TELE</name>
<dbReference type="AlphaFoldDB" id="A0A4Z2FP06"/>
<gene>
    <name evidence="3" type="ORF">EYF80_046856</name>
</gene>
<feature type="transmembrane region" description="Helical" evidence="2">
    <location>
        <begin position="220"/>
        <end position="242"/>
    </location>
</feature>
<sequence length="260" mass="28415">MTCHADAMATGRARGRFDLADSRAARDVSVAADVEENKRNPGDAHRGAPGKPASGNFRVDQAVRRTASVSAWEPRNALAADWEQTEALWRCTVSSSSLLPLLRQQNRATPSTAPPDERPAARRRFTFTANTSRSGRTPGCGTTHASAAGREVGVNSQHLNTTRKTKMKVFLCEPIRERLCSACNRNLKVPSNVTNTHLLSSSASSSSSTCSSSRFSSSSFFFFFFFFALRFSFFFFFVLSLCSSWSSSSGSDMFNGSTEE</sequence>
<accession>A0A4Z2FP06</accession>
<evidence type="ECO:0000313" key="3">
    <source>
        <dbReference type="EMBL" id="TNN42966.1"/>
    </source>
</evidence>
<evidence type="ECO:0000313" key="4">
    <source>
        <dbReference type="Proteomes" id="UP000314294"/>
    </source>
</evidence>
<keyword evidence="2" id="KW-0472">Membrane</keyword>
<keyword evidence="2" id="KW-1133">Transmembrane helix</keyword>
<reference evidence="3 4" key="1">
    <citation type="submission" date="2019-03" db="EMBL/GenBank/DDBJ databases">
        <title>First draft genome of Liparis tanakae, snailfish: a comprehensive survey of snailfish specific genes.</title>
        <authorList>
            <person name="Kim W."/>
            <person name="Song I."/>
            <person name="Jeong J.-H."/>
            <person name="Kim D."/>
            <person name="Kim S."/>
            <person name="Ryu S."/>
            <person name="Song J.Y."/>
            <person name="Lee S.K."/>
        </authorList>
    </citation>
    <scope>NUCLEOTIDE SEQUENCE [LARGE SCALE GENOMIC DNA]</scope>
    <source>
        <tissue evidence="3">Muscle</tissue>
    </source>
</reference>
<dbReference type="Proteomes" id="UP000314294">
    <property type="component" value="Unassembled WGS sequence"/>
</dbReference>
<comment type="caution">
    <text evidence="3">The sequence shown here is derived from an EMBL/GenBank/DDBJ whole genome shotgun (WGS) entry which is preliminary data.</text>
</comment>
<proteinExistence type="predicted"/>
<keyword evidence="4" id="KW-1185">Reference proteome</keyword>
<feature type="compositionally biased region" description="Basic and acidic residues" evidence="1">
    <location>
        <begin position="35"/>
        <end position="46"/>
    </location>
</feature>
<feature type="region of interest" description="Disordered" evidence="1">
    <location>
        <begin position="33"/>
        <end position="57"/>
    </location>
</feature>
<keyword evidence="2" id="KW-0812">Transmembrane</keyword>
<evidence type="ECO:0000256" key="2">
    <source>
        <dbReference type="SAM" id="Phobius"/>
    </source>
</evidence>
<protein>
    <submittedName>
        <fullName evidence="3">Uncharacterized protein</fullName>
    </submittedName>
</protein>
<dbReference type="EMBL" id="SRLO01001000">
    <property type="protein sequence ID" value="TNN42966.1"/>
    <property type="molecule type" value="Genomic_DNA"/>
</dbReference>